<keyword evidence="3" id="KW-1185">Reference proteome</keyword>
<proteinExistence type="predicted"/>
<dbReference type="InterPro" id="IPR014983">
    <property type="entry name" value="GAD-rel"/>
</dbReference>
<evidence type="ECO:0000313" key="2">
    <source>
        <dbReference type="EMBL" id="OWL96404.1"/>
    </source>
</evidence>
<reference evidence="2 3" key="1">
    <citation type="submission" date="2017-05" db="EMBL/GenBank/DDBJ databases">
        <title>De novo genome assembly of Deniococcus indicus strain DR1.</title>
        <authorList>
            <person name="Chauhan D."/>
            <person name="Yennamalli R.M."/>
            <person name="Priyadarshini R."/>
        </authorList>
    </citation>
    <scope>NUCLEOTIDE SEQUENCE [LARGE SCALE GENOMIC DNA]</scope>
    <source>
        <strain evidence="2 3">DR1</strain>
    </source>
</reference>
<sequence>MERFSNTTAIGVRMTLDYEAISYFHQQFGNVADAARPDANSTRGYPEFLQMFWQEVGFGSRKDGFVWLVNPQESSWLVPMFDLDRSLIPFARTSFGDFHLFDPGGHFFFFSPNHKALMLIAESFYTAIMTLSEAEYIEDDVLFARHQKMWEEGNRINATTCFCLNPAIALGGDELTSEIYVGDLQTYCHLLSQA</sequence>
<dbReference type="EMBL" id="NHMK01000011">
    <property type="protein sequence ID" value="OWL96404.1"/>
    <property type="molecule type" value="Genomic_DNA"/>
</dbReference>
<accession>A0A2D0A7L4</accession>
<dbReference type="AlphaFoldDB" id="A0A2D0A7L4"/>
<organism evidence="2 3">
    <name type="scientific">Deinococcus indicus</name>
    <dbReference type="NCBI Taxonomy" id="223556"/>
    <lineage>
        <taxon>Bacteria</taxon>
        <taxon>Thermotogati</taxon>
        <taxon>Deinococcota</taxon>
        <taxon>Deinococci</taxon>
        <taxon>Deinococcales</taxon>
        <taxon>Deinococcaceae</taxon>
        <taxon>Deinococcus</taxon>
    </lineage>
</organism>
<dbReference type="Pfam" id="PF08887">
    <property type="entry name" value="GAD-like"/>
    <property type="match status" value="1"/>
</dbReference>
<dbReference type="OrthoDB" id="64324at2"/>
<evidence type="ECO:0000313" key="3">
    <source>
        <dbReference type="Proteomes" id="UP000197208"/>
    </source>
</evidence>
<feature type="domain" description="GAD-related" evidence="1">
    <location>
        <begin position="45"/>
        <end position="103"/>
    </location>
</feature>
<evidence type="ECO:0000259" key="1">
    <source>
        <dbReference type="Pfam" id="PF08887"/>
    </source>
</evidence>
<name>A0A2D0A7L4_9DEIO</name>
<gene>
    <name evidence="2" type="ORF">CBQ26_08410</name>
</gene>
<dbReference type="Proteomes" id="UP000197208">
    <property type="component" value="Unassembled WGS sequence"/>
</dbReference>
<protein>
    <recommendedName>
        <fullName evidence="1">GAD-related domain-containing protein</fullName>
    </recommendedName>
</protein>
<comment type="caution">
    <text evidence="2">The sequence shown here is derived from an EMBL/GenBank/DDBJ whole genome shotgun (WGS) entry which is preliminary data.</text>
</comment>